<feature type="domain" description="CAP-Gly" evidence="2">
    <location>
        <begin position="24"/>
        <end position="102"/>
    </location>
</feature>
<feature type="signal peptide" evidence="1">
    <location>
        <begin position="1"/>
        <end position="25"/>
    </location>
</feature>
<gene>
    <name evidence="3" type="ORF">L916_03644</name>
</gene>
<protein>
    <recommendedName>
        <fullName evidence="2">CAP-Gly domain-containing protein</fullName>
    </recommendedName>
</protein>
<reference evidence="3 4" key="1">
    <citation type="submission" date="2013-11" db="EMBL/GenBank/DDBJ databases">
        <title>The Genome Sequence of Phytophthora parasitica CJ05E6.</title>
        <authorList>
            <consortium name="The Broad Institute Genomics Platform"/>
            <person name="Russ C."/>
            <person name="Tyler B."/>
            <person name="Panabieres F."/>
            <person name="Shan W."/>
            <person name="Tripathy S."/>
            <person name="Grunwald N."/>
            <person name="Machado M."/>
            <person name="Johnson C.S."/>
            <person name="Arredondo F."/>
            <person name="Hong C."/>
            <person name="Coffey M."/>
            <person name="Young S.K."/>
            <person name="Zeng Q."/>
            <person name="Gargeya S."/>
            <person name="Fitzgerald M."/>
            <person name="Abouelleil A."/>
            <person name="Alvarado L."/>
            <person name="Chapman S.B."/>
            <person name="Gainer-Dewar J."/>
            <person name="Goldberg J."/>
            <person name="Griggs A."/>
            <person name="Gujja S."/>
            <person name="Hansen M."/>
            <person name="Howarth C."/>
            <person name="Imamovic A."/>
            <person name="Ireland A."/>
            <person name="Larimer J."/>
            <person name="McCowan C."/>
            <person name="Murphy C."/>
            <person name="Pearson M."/>
            <person name="Poon T.W."/>
            <person name="Priest M."/>
            <person name="Roberts A."/>
            <person name="Saif S."/>
            <person name="Shea T."/>
            <person name="Sykes S."/>
            <person name="Wortman J."/>
            <person name="Nusbaum C."/>
            <person name="Birren B."/>
        </authorList>
    </citation>
    <scope>NUCLEOTIDE SEQUENCE [LARGE SCALE GENOMIC DNA]</scope>
    <source>
        <strain evidence="3 4">CJ05E6</strain>
    </source>
</reference>
<name>W2JJ23_PHYNI</name>
<feature type="non-terminal residue" evidence="3">
    <location>
        <position position="164"/>
    </location>
</feature>
<dbReference type="EMBL" id="KI671538">
    <property type="protein sequence ID" value="ETL46460.1"/>
    <property type="molecule type" value="Genomic_DNA"/>
</dbReference>
<evidence type="ECO:0000313" key="3">
    <source>
        <dbReference type="EMBL" id="ETL46460.1"/>
    </source>
</evidence>
<organism evidence="3 4">
    <name type="scientific">Phytophthora nicotianae</name>
    <name type="common">Potato buckeye rot agent</name>
    <name type="synonym">Phytophthora parasitica</name>
    <dbReference type="NCBI Taxonomy" id="4792"/>
    <lineage>
        <taxon>Eukaryota</taxon>
        <taxon>Sar</taxon>
        <taxon>Stramenopiles</taxon>
        <taxon>Oomycota</taxon>
        <taxon>Peronosporomycetes</taxon>
        <taxon>Peronosporales</taxon>
        <taxon>Peronosporaceae</taxon>
        <taxon>Phytophthora</taxon>
    </lineage>
</organism>
<dbReference type="InterPro" id="IPR000938">
    <property type="entry name" value="CAP-Gly_domain"/>
</dbReference>
<evidence type="ECO:0000313" key="4">
    <source>
        <dbReference type="Proteomes" id="UP000053864"/>
    </source>
</evidence>
<sequence length="164" mass="17909">MKDIYRGSKIIWLHFASVSFFFVVGDRVDNGSDSLGTIRYIGPVVTAKGASALYYGIEWDDWGRGKNDGSVELPSGERVVHFSGPPCRKLSGHGSPVSYKCSFAKATVFDKTAERSSLLQRLQERYSNEEMYSKSEVEAPSDVVVAGEVGTTLGSEKPIEFVGA</sequence>
<dbReference type="VEuPathDB" id="FungiDB:PPTG_08652"/>
<dbReference type="AlphaFoldDB" id="W2JJ23"/>
<proteinExistence type="predicted"/>
<dbReference type="SMART" id="SM01052">
    <property type="entry name" value="CAP_GLY"/>
    <property type="match status" value="1"/>
</dbReference>
<dbReference type="Pfam" id="PF01302">
    <property type="entry name" value="CAP_GLY"/>
    <property type="match status" value="1"/>
</dbReference>
<dbReference type="InterPro" id="IPR036859">
    <property type="entry name" value="CAP-Gly_dom_sf"/>
</dbReference>
<dbReference type="FunFam" id="2.30.30.190:FF:000033">
    <property type="match status" value="1"/>
</dbReference>
<evidence type="ECO:0000259" key="2">
    <source>
        <dbReference type="SMART" id="SM01052"/>
    </source>
</evidence>
<feature type="chain" id="PRO_5004818239" description="CAP-Gly domain-containing protein" evidence="1">
    <location>
        <begin position="26"/>
        <end position="164"/>
    </location>
</feature>
<dbReference type="Gene3D" id="2.30.30.190">
    <property type="entry name" value="CAP Gly-rich-like domain"/>
    <property type="match status" value="1"/>
</dbReference>
<keyword evidence="1" id="KW-0732">Signal</keyword>
<evidence type="ECO:0000256" key="1">
    <source>
        <dbReference type="SAM" id="SignalP"/>
    </source>
</evidence>
<dbReference type="SUPFAM" id="SSF74924">
    <property type="entry name" value="Cap-Gly domain"/>
    <property type="match status" value="1"/>
</dbReference>
<accession>W2JJ23</accession>
<dbReference type="Proteomes" id="UP000053864">
    <property type="component" value="Unassembled WGS sequence"/>
</dbReference>